<dbReference type="Proteomes" id="UP000596661">
    <property type="component" value="Chromosome 4"/>
</dbReference>
<evidence type="ECO:0000256" key="1">
    <source>
        <dbReference type="SAM" id="MobiDB-lite"/>
    </source>
</evidence>
<dbReference type="PANTHER" id="PTHR33193:SF43">
    <property type="entry name" value="TRANSMEMBRANE PROTEIN DDB_G0273707_DDB_G0273361-LIKE"/>
    <property type="match status" value="1"/>
</dbReference>
<feature type="region of interest" description="Disordered" evidence="1">
    <location>
        <begin position="1"/>
        <end position="22"/>
    </location>
</feature>
<protein>
    <submittedName>
        <fullName evidence="2">Uncharacterized protein</fullName>
    </submittedName>
</protein>
<dbReference type="PANTHER" id="PTHR33193">
    <property type="entry name" value="DOMAIN PROTEIN, PUTATIVE (DUF3511)-RELATED"/>
    <property type="match status" value="1"/>
</dbReference>
<name>A0A803PEM2_CANSA</name>
<reference evidence="2" key="2">
    <citation type="submission" date="2021-03" db="UniProtKB">
        <authorList>
            <consortium name="EnsemblPlants"/>
        </authorList>
    </citation>
    <scope>IDENTIFICATION</scope>
</reference>
<dbReference type="InterPro" id="IPR021899">
    <property type="entry name" value="DUF3511"/>
</dbReference>
<evidence type="ECO:0000313" key="3">
    <source>
        <dbReference type="Proteomes" id="UP000596661"/>
    </source>
</evidence>
<dbReference type="Pfam" id="PF12023">
    <property type="entry name" value="DUF3511"/>
    <property type="match status" value="1"/>
</dbReference>
<organism evidence="2 3">
    <name type="scientific">Cannabis sativa</name>
    <name type="common">Hemp</name>
    <name type="synonym">Marijuana</name>
    <dbReference type="NCBI Taxonomy" id="3483"/>
    <lineage>
        <taxon>Eukaryota</taxon>
        <taxon>Viridiplantae</taxon>
        <taxon>Streptophyta</taxon>
        <taxon>Embryophyta</taxon>
        <taxon>Tracheophyta</taxon>
        <taxon>Spermatophyta</taxon>
        <taxon>Magnoliopsida</taxon>
        <taxon>eudicotyledons</taxon>
        <taxon>Gunneridae</taxon>
        <taxon>Pentapetalae</taxon>
        <taxon>rosids</taxon>
        <taxon>fabids</taxon>
        <taxon>Rosales</taxon>
        <taxon>Cannabaceae</taxon>
        <taxon>Cannabis</taxon>
    </lineage>
</organism>
<proteinExistence type="predicted"/>
<evidence type="ECO:0000313" key="2">
    <source>
        <dbReference type="EnsemblPlants" id="cds.evm.model.04.1801"/>
    </source>
</evidence>
<keyword evidence="3" id="KW-1185">Reference proteome</keyword>
<feature type="compositionally biased region" description="Low complexity" evidence="1">
    <location>
        <begin position="11"/>
        <end position="21"/>
    </location>
</feature>
<sequence length="114" mass="12743">MNQAKIKKVKSGVGSTSKSWSLNDPELQRKKRVAGYKAYVVEGKMKGSFRKSFKWIKRIKGKPEGSFGNALSHLSGLVVLDMSSRYGLLKEKRFASAEPRYVPRRTRLGGLGPL</sequence>
<dbReference type="EMBL" id="UZAU01000400">
    <property type="status" value="NOT_ANNOTATED_CDS"/>
    <property type="molecule type" value="Genomic_DNA"/>
</dbReference>
<feature type="compositionally biased region" description="Basic residues" evidence="1">
    <location>
        <begin position="1"/>
        <end position="10"/>
    </location>
</feature>
<dbReference type="AlphaFoldDB" id="A0A803PEM2"/>
<dbReference type="EnsemblPlants" id="evm.model.04.1801">
    <property type="protein sequence ID" value="cds.evm.model.04.1801"/>
    <property type="gene ID" value="evm.TU.04.1801"/>
</dbReference>
<dbReference type="Gramene" id="evm.model.04.1801">
    <property type="protein sequence ID" value="cds.evm.model.04.1801"/>
    <property type="gene ID" value="evm.TU.04.1801"/>
</dbReference>
<reference evidence="2" key="1">
    <citation type="submission" date="2018-11" db="EMBL/GenBank/DDBJ databases">
        <authorList>
            <person name="Grassa J C."/>
        </authorList>
    </citation>
    <scope>NUCLEOTIDE SEQUENCE [LARGE SCALE GENOMIC DNA]</scope>
</reference>
<accession>A0A803PEM2</accession>